<name>A0AA39D698_VITRO</name>
<accession>A0AA39D698</accession>
<reference evidence="2 3" key="1">
    <citation type="journal article" date="2023" name="BMC Biotechnol.">
        <title>Vitis rotundifolia cv Carlos genome sequencing.</title>
        <authorList>
            <person name="Huff M."/>
            <person name="Hulse-Kemp A."/>
            <person name="Scheffler B."/>
            <person name="Youngblood R."/>
            <person name="Simpson S."/>
            <person name="Babiker E."/>
            <person name="Staton M."/>
        </authorList>
    </citation>
    <scope>NUCLEOTIDE SEQUENCE [LARGE SCALE GENOMIC DNA]</scope>
    <source>
        <tissue evidence="2">Leaf</tissue>
    </source>
</reference>
<feature type="region of interest" description="Disordered" evidence="1">
    <location>
        <begin position="32"/>
        <end position="54"/>
    </location>
</feature>
<proteinExistence type="predicted"/>
<evidence type="ECO:0000256" key="1">
    <source>
        <dbReference type="SAM" id="MobiDB-lite"/>
    </source>
</evidence>
<comment type="caution">
    <text evidence="2">The sequence shown here is derived from an EMBL/GenBank/DDBJ whole genome shotgun (WGS) entry which is preliminary data.</text>
</comment>
<evidence type="ECO:0000313" key="3">
    <source>
        <dbReference type="Proteomes" id="UP001168098"/>
    </source>
</evidence>
<dbReference type="AlphaFoldDB" id="A0AA39D698"/>
<dbReference type="Proteomes" id="UP001168098">
    <property type="component" value="Unassembled WGS sequence"/>
</dbReference>
<keyword evidence="3" id="KW-1185">Reference proteome</keyword>
<sequence>MGLMGKLNQGEPVTTRAKTVPGLEMKIWMPQNPGEEVVGEPDSAPRPWFEPKKGSVIPPKRKLVKRMMLDYILNSFASLICCGDSLTSATNAKKKKKNIFPDSAQPGNASSGY</sequence>
<evidence type="ECO:0000313" key="2">
    <source>
        <dbReference type="EMBL" id="KAJ9673508.1"/>
    </source>
</evidence>
<organism evidence="2 3">
    <name type="scientific">Vitis rotundifolia</name>
    <name type="common">Muscadine grape</name>
    <dbReference type="NCBI Taxonomy" id="103349"/>
    <lineage>
        <taxon>Eukaryota</taxon>
        <taxon>Viridiplantae</taxon>
        <taxon>Streptophyta</taxon>
        <taxon>Embryophyta</taxon>
        <taxon>Tracheophyta</taxon>
        <taxon>Spermatophyta</taxon>
        <taxon>Magnoliopsida</taxon>
        <taxon>eudicotyledons</taxon>
        <taxon>Gunneridae</taxon>
        <taxon>Pentapetalae</taxon>
        <taxon>rosids</taxon>
        <taxon>Vitales</taxon>
        <taxon>Vitaceae</taxon>
        <taxon>Viteae</taxon>
        <taxon>Vitis</taxon>
    </lineage>
</organism>
<gene>
    <name evidence="2" type="ORF">PVL29_023209</name>
</gene>
<protein>
    <submittedName>
        <fullName evidence="2">Uncharacterized protein</fullName>
    </submittedName>
</protein>
<dbReference type="EMBL" id="JARBHA010000018">
    <property type="protein sequence ID" value="KAJ9673508.1"/>
    <property type="molecule type" value="Genomic_DNA"/>
</dbReference>